<dbReference type="Ensembl" id="ENSEEET00000000264.2">
    <property type="protein sequence ID" value="ENSEEEP00000000259.2"/>
    <property type="gene ID" value="ENSEEEG00000026368.1"/>
</dbReference>
<dbReference type="SMART" id="SM00368">
    <property type="entry name" value="LRR_RI"/>
    <property type="match status" value="9"/>
</dbReference>
<dbReference type="Gene3D" id="3.80.10.10">
    <property type="entry name" value="Ribonuclease Inhibitor"/>
    <property type="match status" value="3"/>
</dbReference>
<protein>
    <recommendedName>
        <fullName evidence="5">NACHT LRR and PYD domain-containing protein</fullName>
    </recommendedName>
</protein>
<name>A0A4W4DMK4_ELEEL</name>
<dbReference type="InterPro" id="IPR032675">
    <property type="entry name" value="LRR_dom_sf"/>
</dbReference>
<dbReference type="STRING" id="8005.ENSEEEP00000000259"/>
<keyword evidence="2" id="KW-0677">Repeat</keyword>
<accession>A0A4W4DMK4</accession>
<reference evidence="3" key="4">
    <citation type="submission" date="2025-08" db="UniProtKB">
        <authorList>
            <consortium name="Ensembl"/>
        </authorList>
    </citation>
    <scope>IDENTIFICATION</scope>
</reference>
<dbReference type="InterPro" id="IPR051261">
    <property type="entry name" value="NLR"/>
</dbReference>
<dbReference type="SUPFAM" id="SSF52047">
    <property type="entry name" value="RNI-like"/>
    <property type="match status" value="1"/>
</dbReference>
<dbReference type="InterPro" id="IPR001611">
    <property type="entry name" value="Leu-rich_rpt"/>
</dbReference>
<reference evidence="4" key="2">
    <citation type="journal article" date="2017" name="Sci. Adv.">
        <title>A tail of two voltages: Proteomic comparison of the three electric organs of the electric eel.</title>
        <authorList>
            <person name="Traeger L.L."/>
            <person name="Sabat G."/>
            <person name="Barrett-Wilt G.A."/>
            <person name="Wells G.B."/>
            <person name="Sussman M.R."/>
        </authorList>
    </citation>
    <scope>NUCLEOTIDE SEQUENCE [LARGE SCALE GENOMIC DNA]</scope>
</reference>
<dbReference type="AlphaFoldDB" id="A0A4W4DMK4"/>
<dbReference type="OMA" id="TWTCSFN"/>
<dbReference type="PANTHER" id="PTHR24106">
    <property type="entry name" value="NACHT, LRR AND CARD DOMAINS-CONTAINING"/>
    <property type="match status" value="1"/>
</dbReference>
<reference evidence="4" key="1">
    <citation type="journal article" date="2014" name="Science">
        <title>Nonhuman genetics. Genomic basis for the convergent evolution of electric organs.</title>
        <authorList>
            <person name="Gallant J.R."/>
            <person name="Traeger L.L."/>
            <person name="Volkening J.D."/>
            <person name="Moffett H."/>
            <person name="Chen P.H."/>
            <person name="Novina C.D."/>
            <person name="Phillips G.N.Jr."/>
            <person name="Anand R."/>
            <person name="Wells G.B."/>
            <person name="Pinch M."/>
            <person name="Guth R."/>
            <person name="Unguez G.A."/>
            <person name="Albert J.S."/>
            <person name="Zakon H.H."/>
            <person name="Samanta M.P."/>
            <person name="Sussman M.R."/>
        </authorList>
    </citation>
    <scope>NUCLEOTIDE SEQUENCE [LARGE SCALE GENOMIC DNA]</scope>
</reference>
<dbReference type="FunFam" id="3.80.10.10:FF:000714">
    <property type="entry name" value="Si:ch211-149a19.3"/>
    <property type="match status" value="1"/>
</dbReference>
<reference evidence="3" key="5">
    <citation type="submission" date="2025-09" db="UniProtKB">
        <authorList>
            <consortium name="Ensembl"/>
        </authorList>
    </citation>
    <scope>IDENTIFICATION</scope>
</reference>
<proteinExistence type="predicted"/>
<evidence type="ECO:0008006" key="5">
    <source>
        <dbReference type="Google" id="ProtNLM"/>
    </source>
</evidence>
<dbReference type="FunFam" id="3.80.10.10:FF:000100">
    <property type="entry name" value="Si:dkey-11n14.1"/>
    <property type="match status" value="1"/>
</dbReference>
<dbReference type="SMART" id="SM00367">
    <property type="entry name" value="LRR_CC"/>
    <property type="match status" value="4"/>
</dbReference>
<evidence type="ECO:0000256" key="1">
    <source>
        <dbReference type="ARBA" id="ARBA00022614"/>
    </source>
</evidence>
<evidence type="ECO:0000256" key="2">
    <source>
        <dbReference type="ARBA" id="ARBA00022737"/>
    </source>
</evidence>
<keyword evidence="1" id="KW-0433">Leucine-rich repeat</keyword>
<dbReference type="InterPro" id="IPR006553">
    <property type="entry name" value="Leu-rich_rpt_Cys-con_subtyp"/>
</dbReference>
<organism evidence="3 4">
    <name type="scientific">Electrophorus electricus</name>
    <name type="common">Electric eel</name>
    <name type="synonym">Gymnotus electricus</name>
    <dbReference type="NCBI Taxonomy" id="8005"/>
    <lineage>
        <taxon>Eukaryota</taxon>
        <taxon>Metazoa</taxon>
        <taxon>Chordata</taxon>
        <taxon>Craniata</taxon>
        <taxon>Vertebrata</taxon>
        <taxon>Euteleostomi</taxon>
        <taxon>Actinopterygii</taxon>
        <taxon>Neopterygii</taxon>
        <taxon>Teleostei</taxon>
        <taxon>Ostariophysi</taxon>
        <taxon>Gymnotiformes</taxon>
        <taxon>Gymnotoidei</taxon>
        <taxon>Gymnotidae</taxon>
        <taxon>Electrophorus</taxon>
    </lineage>
</organism>
<sequence>MENPSPEKSINLFHCLNELKDHSLVHEVQTYLNRGRGHRLRGARLSPVQWSTIVFVLLNSEEELDEFDLSKYDPSEECLLRLLPVVTASRKAVVSIYCSIKEEGCAALAATLTSNPSSYLRELNLNLNEPGDSGVKQLSALLEDPHCKLEKLHLSDCSITDEGCAALASALTSNPSSHLRELNLDYNKPGDSGVKQLSALLEDPHCKLEKLHLSDCSITEEGCAALASALTSNPSSHLRELNLDYNKPGDSGVKQLSALLEDPHCKLEKLDLSDCSITDEGCAALASALRSNPSSHLRELNLDYNKPGDSGVKQLSALLEDPHCKLEKLDLSRCSITEEGCAALASALRSNPSSHLRELYLFSNKARDSGVKQLSALLEDPHCKLEKLE</sequence>
<dbReference type="Proteomes" id="UP000314983">
    <property type="component" value="Chromosome 22"/>
</dbReference>
<reference evidence="3" key="3">
    <citation type="submission" date="2020-05" db="EMBL/GenBank/DDBJ databases">
        <title>Electrophorus electricus (electric eel) genome, fEleEle1, primary haplotype.</title>
        <authorList>
            <person name="Myers G."/>
            <person name="Meyer A."/>
            <person name="Fedrigo O."/>
            <person name="Formenti G."/>
            <person name="Rhie A."/>
            <person name="Tracey A."/>
            <person name="Sims Y."/>
            <person name="Jarvis E.D."/>
        </authorList>
    </citation>
    <scope>NUCLEOTIDE SEQUENCE [LARGE SCALE GENOMIC DNA]</scope>
</reference>
<evidence type="ECO:0000313" key="4">
    <source>
        <dbReference type="Proteomes" id="UP000314983"/>
    </source>
</evidence>
<dbReference type="GeneTree" id="ENSGT01150000286927"/>
<dbReference type="Pfam" id="PF13516">
    <property type="entry name" value="LRR_6"/>
    <property type="match status" value="8"/>
</dbReference>
<keyword evidence="4" id="KW-1185">Reference proteome</keyword>
<evidence type="ECO:0000313" key="3">
    <source>
        <dbReference type="Ensembl" id="ENSEEEP00000000259.2"/>
    </source>
</evidence>